<feature type="domain" description="RING-type" evidence="5">
    <location>
        <begin position="31"/>
        <end position="66"/>
    </location>
</feature>
<keyword evidence="3" id="KW-0862">Zinc</keyword>
<dbReference type="OrthoDB" id="4788989at2759"/>
<evidence type="ECO:0000256" key="3">
    <source>
        <dbReference type="ARBA" id="ARBA00022833"/>
    </source>
</evidence>
<dbReference type="EMBL" id="CAJVCH010531133">
    <property type="protein sequence ID" value="CAG7823955.1"/>
    <property type="molecule type" value="Genomic_DNA"/>
</dbReference>
<keyword evidence="7" id="KW-1185">Reference proteome</keyword>
<dbReference type="PANTHER" id="PTHR45877">
    <property type="entry name" value="E3 UBIQUITIN-PROTEIN LIGASE SIAH2"/>
    <property type="match status" value="1"/>
</dbReference>
<dbReference type="InterPro" id="IPR004162">
    <property type="entry name" value="SINA-like_animal"/>
</dbReference>
<dbReference type="AlphaFoldDB" id="A0A8J2LKR8"/>
<sequence>MSQGGQDSSTQACTMSRDYSNASKRTSGYDCPVCLEYILPPIYQCFNGHPICSHCESRLEKCPICRIKLSKDPKIRNLFFEDFVKGLDYECKKKFEGCQALLKFDELADHFLDCQFSEMPFCDNLKIDCKFITSKDEIIEHLRTHGVSGVNKLSEDGVELHQKYVKTDNLVHIKWSPHFLKFDNQVFFIETKYLPSEKVLSWKVTVAGSSRVAKDYVVRMILRAPHKPIYETTWTRLVTDYHGAFEADFSTCSVPLSTLALVNQERSSDSVSWIVGINIFEKNSIQMGESSTGSILHTDSTYEREVPTVMAMTPQQGRLVTFYDDFESTRLLPASDYSERMRRRSEYFSTPNQIDPITSLVRFSFE</sequence>
<dbReference type="GO" id="GO:0031624">
    <property type="term" value="F:ubiquitin conjugating enzyme binding"/>
    <property type="evidence" value="ECO:0007669"/>
    <property type="project" value="TreeGrafter"/>
</dbReference>
<accession>A0A8J2LKR8</accession>
<dbReference type="Proteomes" id="UP000708208">
    <property type="component" value="Unassembled WGS sequence"/>
</dbReference>
<dbReference type="InterPro" id="IPR049548">
    <property type="entry name" value="Sina-like_RING"/>
</dbReference>
<dbReference type="GO" id="GO:0005737">
    <property type="term" value="C:cytoplasm"/>
    <property type="evidence" value="ECO:0007669"/>
    <property type="project" value="TreeGrafter"/>
</dbReference>
<keyword evidence="2 4" id="KW-0863">Zinc-finger</keyword>
<dbReference type="GO" id="GO:0008270">
    <property type="term" value="F:zinc ion binding"/>
    <property type="evidence" value="ECO:0007669"/>
    <property type="project" value="UniProtKB-KW"/>
</dbReference>
<dbReference type="GO" id="GO:0061630">
    <property type="term" value="F:ubiquitin protein ligase activity"/>
    <property type="evidence" value="ECO:0007669"/>
    <property type="project" value="TreeGrafter"/>
</dbReference>
<dbReference type="PROSITE" id="PS50089">
    <property type="entry name" value="ZF_RING_2"/>
    <property type="match status" value="1"/>
</dbReference>
<organism evidence="6 7">
    <name type="scientific">Allacma fusca</name>
    <dbReference type="NCBI Taxonomy" id="39272"/>
    <lineage>
        <taxon>Eukaryota</taxon>
        <taxon>Metazoa</taxon>
        <taxon>Ecdysozoa</taxon>
        <taxon>Arthropoda</taxon>
        <taxon>Hexapoda</taxon>
        <taxon>Collembola</taxon>
        <taxon>Symphypleona</taxon>
        <taxon>Sminthuridae</taxon>
        <taxon>Allacma</taxon>
    </lineage>
</organism>
<protein>
    <recommendedName>
        <fullName evidence="5">RING-type domain-containing protein</fullName>
    </recommendedName>
</protein>
<evidence type="ECO:0000259" key="5">
    <source>
        <dbReference type="PROSITE" id="PS50089"/>
    </source>
</evidence>
<dbReference type="Pfam" id="PF21362">
    <property type="entry name" value="Sina_RING"/>
    <property type="match status" value="1"/>
</dbReference>
<gene>
    <name evidence="6" type="ORF">AFUS01_LOCUS34140</name>
</gene>
<evidence type="ECO:0000313" key="7">
    <source>
        <dbReference type="Proteomes" id="UP000708208"/>
    </source>
</evidence>
<evidence type="ECO:0000256" key="1">
    <source>
        <dbReference type="ARBA" id="ARBA00022723"/>
    </source>
</evidence>
<evidence type="ECO:0000256" key="2">
    <source>
        <dbReference type="ARBA" id="ARBA00022771"/>
    </source>
</evidence>
<keyword evidence="1" id="KW-0479">Metal-binding</keyword>
<name>A0A8J2LKR8_9HEXA</name>
<evidence type="ECO:0000256" key="4">
    <source>
        <dbReference type="PROSITE-ProRule" id="PRU00175"/>
    </source>
</evidence>
<dbReference type="InterPro" id="IPR001841">
    <property type="entry name" value="Znf_RING"/>
</dbReference>
<dbReference type="GO" id="GO:0043161">
    <property type="term" value="P:proteasome-mediated ubiquitin-dependent protein catabolic process"/>
    <property type="evidence" value="ECO:0007669"/>
    <property type="project" value="TreeGrafter"/>
</dbReference>
<proteinExistence type="predicted"/>
<evidence type="ECO:0000313" key="6">
    <source>
        <dbReference type="EMBL" id="CAG7823955.1"/>
    </source>
</evidence>
<reference evidence="6" key="1">
    <citation type="submission" date="2021-06" db="EMBL/GenBank/DDBJ databases">
        <authorList>
            <person name="Hodson N. C."/>
            <person name="Mongue J. A."/>
            <person name="Jaron S. K."/>
        </authorList>
    </citation>
    <scope>NUCLEOTIDE SEQUENCE</scope>
</reference>
<dbReference type="PANTHER" id="PTHR45877:SF2">
    <property type="entry name" value="E3 UBIQUITIN-PROTEIN LIGASE SINA-RELATED"/>
    <property type="match status" value="1"/>
</dbReference>
<comment type="caution">
    <text evidence="6">The sequence shown here is derived from an EMBL/GenBank/DDBJ whole genome shotgun (WGS) entry which is preliminary data.</text>
</comment>